<dbReference type="EMBL" id="OU015566">
    <property type="protein sequence ID" value="CAG5103400.1"/>
    <property type="molecule type" value="Genomic_DNA"/>
</dbReference>
<evidence type="ECO:0000313" key="2">
    <source>
        <dbReference type="EMBL" id="CAG5103400.1"/>
    </source>
</evidence>
<keyword evidence="3" id="KW-1185">Reference proteome</keyword>
<name>A0ABN7SR03_OIKDI</name>
<gene>
    <name evidence="2" type="ORF">OKIOD_LOCUS9521</name>
</gene>
<dbReference type="Proteomes" id="UP001158576">
    <property type="component" value="Chromosome 1"/>
</dbReference>
<protein>
    <submittedName>
        <fullName evidence="2">Oidioi.mRNA.OKI2018_I69.chr1.g756.t1.cds</fullName>
    </submittedName>
</protein>
<evidence type="ECO:0000256" key="1">
    <source>
        <dbReference type="SAM" id="MobiDB-lite"/>
    </source>
</evidence>
<feature type="compositionally biased region" description="Acidic residues" evidence="1">
    <location>
        <begin position="263"/>
        <end position="275"/>
    </location>
</feature>
<proteinExistence type="predicted"/>
<organism evidence="2 3">
    <name type="scientific">Oikopleura dioica</name>
    <name type="common">Tunicate</name>
    <dbReference type="NCBI Taxonomy" id="34765"/>
    <lineage>
        <taxon>Eukaryota</taxon>
        <taxon>Metazoa</taxon>
        <taxon>Chordata</taxon>
        <taxon>Tunicata</taxon>
        <taxon>Appendicularia</taxon>
        <taxon>Copelata</taxon>
        <taxon>Oikopleuridae</taxon>
        <taxon>Oikopleura</taxon>
    </lineage>
</organism>
<reference evidence="2 3" key="1">
    <citation type="submission" date="2021-04" db="EMBL/GenBank/DDBJ databases">
        <authorList>
            <person name="Bliznina A."/>
        </authorList>
    </citation>
    <scope>NUCLEOTIDE SEQUENCE [LARGE SCALE GENOMIC DNA]</scope>
</reference>
<feature type="region of interest" description="Disordered" evidence="1">
    <location>
        <begin position="79"/>
        <end position="181"/>
    </location>
</feature>
<feature type="compositionally biased region" description="Basic residues" evidence="1">
    <location>
        <begin position="100"/>
        <end position="111"/>
    </location>
</feature>
<accession>A0ABN7SR03</accession>
<feature type="compositionally biased region" description="Basic and acidic residues" evidence="1">
    <location>
        <begin position="124"/>
        <end position="155"/>
    </location>
</feature>
<evidence type="ECO:0000313" key="3">
    <source>
        <dbReference type="Proteomes" id="UP001158576"/>
    </source>
</evidence>
<sequence length="329" mass="38722">MNFEEFLEWIHREPEKLTGAAKRKKKMRPADHLHNRLIDLRKEMEKRNVSEEDKMREYRRQFDNYSACSEHFSRVYNSAPVFHQHPDPDGFVPPRTPSPKNKRRRKHKKMQNCKIEATIDITDDQPKIEPAAEKKAEPEKEPKKEENEPKKEIKERGRKRNLRKRDEKPEEPELTETEKILNKVREHFASLNPRREEKLDENIPEFSGLVITPQLEAREDEIPGFEAELEMSHVEIEAMKNEVEDDGYEVPSPSGINSRAFLEEDSESDEDEVEEPAGGKIGPLEDQPENEHILRELKRNQERLSLMANEVKEIEDIKNISLEDKPELP</sequence>
<feature type="region of interest" description="Disordered" evidence="1">
    <location>
        <begin position="243"/>
        <end position="291"/>
    </location>
</feature>